<dbReference type="InterPro" id="IPR017853">
    <property type="entry name" value="GH"/>
</dbReference>
<organism evidence="1 2">
    <name type="scientific">Calycomorphotria hydatis</name>
    <dbReference type="NCBI Taxonomy" id="2528027"/>
    <lineage>
        <taxon>Bacteria</taxon>
        <taxon>Pseudomonadati</taxon>
        <taxon>Planctomycetota</taxon>
        <taxon>Planctomycetia</taxon>
        <taxon>Planctomycetales</taxon>
        <taxon>Planctomycetaceae</taxon>
        <taxon>Calycomorphotria</taxon>
    </lineage>
</organism>
<sequence length="476" mass="52729">MGVLKFWVSDTDFSLIAHCLESAYFITVESIVLPTTVYRQDGIVHMERPGEGSVRLMMPWPVPEHGELVLCTGSLMQREKPYLLAVELARGKLVQLRDQISTWQMTGFEVPEDAAKTLSETHHTFAIAACRQDQQEEASVAAMKSISQTVAAMNQFIDAYTGQHLQAVKERTTTKGLPIAVLAELNKVPPEVTAKSLANQLSAARIDFAWCKVEPDEADGERNWETIDERLAWSEAGRLPVMGGPLLDFGPNGMPKRISAWTKDLANMQSFVCDYVESAISRYAGRIRRWEIATNTATGGGLDINEEQRLILTARALELATQIDRDADFFLRVDHPWGDYLARGQHRVSPMQFVDALVRSGIQLRGLTLEYSPNGAEDGDARRDAIEISRLVDHWARFGLPIILSIRMPAESDAHSGQQVDDMIRITKLMSAKSAVVAVECGRLTADASHSGIAFLDEQGEATTLFNQLMKADSAN</sequence>
<proteinExistence type="predicted"/>
<evidence type="ECO:0008006" key="3">
    <source>
        <dbReference type="Google" id="ProtNLM"/>
    </source>
</evidence>
<evidence type="ECO:0000313" key="1">
    <source>
        <dbReference type="EMBL" id="QDT65796.1"/>
    </source>
</evidence>
<dbReference type="AlphaFoldDB" id="A0A517TBP6"/>
<dbReference type="Proteomes" id="UP000319976">
    <property type="component" value="Chromosome"/>
</dbReference>
<dbReference type="SUPFAM" id="SSF51445">
    <property type="entry name" value="(Trans)glycosidases"/>
    <property type="match status" value="1"/>
</dbReference>
<evidence type="ECO:0000313" key="2">
    <source>
        <dbReference type="Proteomes" id="UP000319976"/>
    </source>
</evidence>
<gene>
    <name evidence="1" type="ORF">V22_30580</name>
</gene>
<dbReference type="RefSeq" id="WP_145264325.1">
    <property type="nucleotide sequence ID" value="NZ_CP036316.1"/>
</dbReference>
<dbReference type="Gene3D" id="3.20.20.80">
    <property type="entry name" value="Glycosidases"/>
    <property type="match status" value="1"/>
</dbReference>
<reference evidence="1 2" key="1">
    <citation type="submission" date="2019-02" db="EMBL/GenBank/DDBJ databases">
        <title>Deep-cultivation of Planctomycetes and their phenomic and genomic characterization uncovers novel biology.</title>
        <authorList>
            <person name="Wiegand S."/>
            <person name="Jogler M."/>
            <person name="Boedeker C."/>
            <person name="Pinto D."/>
            <person name="Vollmers J."/>
            <person name="Rivas-Marin E."/>
            <person name="Kohn T."/>
            <person name="Peeters S.H."/>
            <person name="Heuer A."/>
            <person name="Rast P."/>
            <person name="Oberbeckmann S."/>
            <person name="Bunk B."/>
            <person name="Jeske O."/>
            <person name="Meyerdierks A."/>
            <person name="Storesund J.E."/>
            <person name="Kallscheuer N."/>
            <person name="Luecker S."/>
            <person name="Lage O.M."/>
            <person name="Pohl T."/>
            <person name="Merkel B.J."/>
            <person name="Hornburger P."/>
            <person name="Mueller R.-W."/>
            <person name="Bruemmer F."/>
            <person name="Labrenz M."/>
            <person name="Spormann A.M."/>
            <person name="Op den Camp H."/>
            <person name="Overmann J."/>
            <person name="Amann R."/>
            <person name="Jetten M.S.M."/>
            <person name="Mascher T."/>
            <person name="Medema M.H."/>
            <person name="Devos D.P."/>
            <person name="Kaster A.-K."/>
            <person name="Ovreas L."/>
            <person name="Rohde M."/>
            <person name="Galperin M.Y."/>
            <person name="Jogler C."/>
        </authorList>
    </citation>
    <scope>NUCLEOTIDE SEQUENCE [LARGE SCALE GENOMIC DNA]</scope>
    <source>
        <strain evidence="1 2">V22</strain>
    </source>
</reference>
<name>A0A517TBP6_9PLAN</name>
<keyword evidence="2" id="KW-1185">Reference proteome</keyword>
<accession>A0A517TBP6</accession>
<protein>
    <recommendedName>
        <fullName evidence="3">GH10 domain-containing protein</fullName>
    </recommendedName>
</protein>
<dbReference type="OrthoDB" id="290971at2"/>
<dbReference type="EMBL" id="CP036316">
    <property type="protein sequence ID" value="QDT65796.1"/>
    <property type="molecule type" value="Genomic_DNA"/>
</dbReference>
<dbReference type="KEGG" id="chya:V22_30580"/>